<proteinExistence type="predicted"/>
<dbReference type="EMBL" id="JAGETV010000030">
    <property type="protein sequence ID" value="MBO1928219.1"/>
    <property type="molecule type" value="Genomic_DNA"/>
</dbReference>
<accession>A0ABS3Q785</accession>
<organism evidence="1 2">
    <name type="scientific">Thiomicrorhabdus marina</name>
    <dbReference type="NCBI Taxonomy" id="2818442"/>
    <lineage>
        <taxon>Bacteria</taxon>
        <taxon>Pseudomonadati</taxon>
        <taxon>Pseudomonadota</taxon>
        <taxon>Gammaproteobacteria</taxon>
        <taxon>Thiotrichales</taxon>
        <taxon>Piscirickettsiaceae</taxon>
        <taxon>Thiomicrorhabdus</taxon>
    </lineage>
</organism>
<dbReference type="RefSeq" id="WP_208150832.1">
    <property type="nucleotide sequence ID" value="NZ_JAGETV010000030.1"/>
</dbReference>
<keyword evidence="2" id="KW-1185">Reference proteome</keyword>
<protein>
    <recommendedName>
        <fullName evidence="3">STAS domain-containing protein</fullName>
    </recommendedName>
</protein>
<name>A0ABS3Q785_9GAMM</name>
<evidence type="ECO:0008006" key="3">
    <source>
        <dbReference type="Google" id="ProtNLM"/>
    </source>
</evidence>
<gene>
    <name evidence="1" type="ORF">J3998_11595</name>
</gene>
<comment type="caution">
    <text evidence="1">The sequence shown here is derived from an EMBL/GenBank/DDBJ whole genome shotgun (WGS) entry which is preliminary data.</text>
</comment>
<evidence type="ECO:0000313" key="2">
    <source>
        <dbReference type="Proteomes" id="UP000664835"/>
    </source>
</evidence>
<evidence type="ECO:0000313" key="1">
    <source>
        <dbReference type="EMBL" id="MBO1928219.1"/>
    </source>
</evidence>
<sequence length="112" mass="12991">MKFSVVSKKPSKIILKFYDEVDTDWEVKLFQLIDMYCLTDCMLIIDLSEIDEPTDNIISALNFIQRQIESENPRETKIINLNNHCYETLLANHAENVTLQKAEDNGTYSAFP</sequence>
<dbReference type="Proteomes" id="UP000664835">
    <property type="component" value="Unassembled WGS sequence"/>
</dbReference>
<reference evidence="1 2" key="1">
    <citation type="submission" date="2021-03" db="EMBL/GenBank/DDBJ databases">
        <title>Thiomicrorhabdus sp.nov.,novel sulfur-oxidizing bacteria isolated from coastal sediment.</title>
        <authorList>
            <person name="Liu X."/>
        </authorList>
    </citation>
    <scope>NUCLEOTIDE SEQUENCE [LARGE SCALE GENOMIC DNA]</scope>
    <source>
        <strain evidence="1 2">6S2-11</strain>
    </source>
</reference>